<dbReference type="AlphaFoldDB" id="A0A176VIK1"/>
<dbReference type="Pfam" id="PF07386">
    <property type="entry name" value="DUF1499"/>
    <property type="match status" value="1"/>
</dbReference>
<evidence type="ECO:0000313" key="2">
    <source>
        <dbReference type="Proteomes" id="UP000077202"/>
    </source>
</evidence>
<dbReference type="InterPro" id="IPR010865">
    <property type="entry name" value="DUF1499"/>
</dbReference>
<proteinExistence type="predicted"/>
<dbReference type="EMBL" id="LVLJ01003657">
    <property type="protein sequence ID" value="OAE20233.1"/>
    <property type="molecule type" value="Genomic_DNA"/>
</dbReference>
<dbReference type="PANTHER" id="PTHR34801:SF2">
    <property type="entry name" value="EXPRESSED PROTEIN"/>
    <property type="match status" value="1"/>
</dbReference>
<reference evidence="1" key="1">
    <citation type="submission" date="2016-03" db="EMBL/GenBank/DDBJ databases">
        <title>Mechanisms controlling the formation of the plant cell surface in tip-growing cells are functionally conserved among land plants.</title>
        <authorList>
            <person name="Honkanen S."/>
            <person name="Jones V.A."/>
            <person name="Morieri G."/>
            <person name="Champion C."/>
            <person name="Hetherington A.J."/>
            <person name="Kelly S."/>
            <person name="Saint-Marcoux D."/>
            <person name="Proust H."/>
            <person name="Prescott H."/>
            <person name="Dolan L."/>
        </authorList>
    </citation>
    <scope>NUCLEOTIDE SEQUENCE [LARGE SCALE GENOMIC DNA]</scope>
    <source>
        <tissue evidence="1">Whole gametophyte</tissue>
    </source>
</reference>
<gene>
    <name evidence="1" type="ORF">AXG93_3960s1240</name>
</gene>
<keyword evidence="2" id="KW-1185">Reference proteome</keyword>
<dbReference type="PANTHER" id="PTHR34801">
    <property type="entry name" value="EXPRESSED PROTEIN"/>
    <property type="match status" value="1"/>
</dbReference>
<evidence type="ECO:0000313" key="1">
    <source>
        <dbReference type="EMBL" id="OAE20233.1"/>
    </source>
</evidence>
<organism evidence="1 2">
    <name type="scientific">Marchantia polymorpha subsp. ruderalis</name>
    <dbReference type="NCBI Taxonomy" id="1480154"/>
    <lineage>
        <taxon>Eukaryota</taxon>
        <taxon>Viridiplantae</taxon>
        <taxon>Streptophyta</taxon>
        <taxon>Embryophyta</taxon>
        <taxon>Marchantiophyta</taxon>
        <taxon>Marchantiopsida</taxon>
        <taxon>Marchantiidae</taxon>
        <taxon>Marchantiales</taxon>
        <taxon>Marchantiaceae</taxon>
        <taxon>Marchantia</taxon>
    </lineage>
</organism>
<protein>
    <recommendedName>
        <fullName evidence="3">DUF1499 domain-containing protein</fullName>
    </recommendedName>
</protein>
<name>A0A176VIK1_MARPO</name>
<dbReference type="Proteomes" id="UP000077202">
    <property type="component" value="Unassembled WGS sequence"/>
</dbReference>
<sequence>MAQREVMRVQAEAVGAQSEVSSMLCGKNWSRQAIELLNESYHLQFPDAVCCGVAPPRVDREIILRTTNSAAVLAFVNFRGERPSYLGVQKGVPSLALCPATPNCISTAEEINDPGHYVPPWTYNPEEGRGRRNPASKEQAMQELIEVVEKTKPDNFTPRIVKRTEDYIYVEYESPLLKFIDDVEFWFPPGGRSLVEYRSASRVGSQDFNINRKRIKALRQALEKKGWKSVGF</sequence>
<comment type="caution">
    <text evidence="1">The sequence shown here is derived from an EMBL/GenBank/DDBJ whole genome shotgun (WGS) entry which is preliminary data.</text>
</comment>
<evidence type="ECO:0008006" key="3">
    <source>
        <dbReference type="Google" id="ProtNLM"/>
    </source>
</evidence>
<accession>A0A176VIK1</accession>